<evidence type="ECO:0000256" key="7">
    <source>
        <dbReference type="ARBA" id="ARBA00022723"/>
    </source>
</evidence>
<dbReference type="EMBL" id="KV427622">
    <property type="protein sequence ID" value="KZT06754.1"/>
    <property type="molecule type" value="Genomic_DNA"/>
</dbReference>
<dbReference type="InterPro" id="IPR013083">
    <property type="entry name" value="Znf_RING/FYVE/PHD"/>
</dbReference>
<feature type="domain" description="RWD" evidence="17">
    <location>
        <begin position="21"/>
        <end position="159"/>
    </location>
</feature>
<dbReference type="STRING" id="1314785.A0A165ECW3"/>
<dbReference type="SMART" id="SM00184">
    <property type="entry name" value="RING"/>
    <property type="match status" value="2"/>
</dbReference>
<gene>
    <name evidence="19" type="ORF">LAESUDRAFT_725515</name>
</gene>
<dbReference type="AlphaFoldDB" id="A0A165ECW3"/>
<dbReference type="Pfam" id="PF22191">
    <property type="entry name" value="IBR_1"/>
    <property type="match status" value="1"/>
</dbReference>
<dbReference type="InterPro" id="IPR016135">
    <property type="entry name" value="UBQ-conjugating_enzyme/RWD"/>
</dbReference>
<dbReference type="GO" id="GO:0005737">
    <property type="term" value="C:cytoplasm"/>
    <property type="evidence" value="ECO:0007669"/>
    <property type="project" value="UniProtKB-ARBA"/>
</dbReference>
<evidence type="ECO:0000256" key="6">
    <source>
        <dbReference type="ARBA" id="ARBA00022692"/>
    </source>
</evidence>
<dbReference type="InterPro" id="IPR017907">
    <property type="entry name" value="Znf_RING_CS"/>
</dbReference>
<dbReference type="RefSeq" id="XP_040764494.1">
    <property type="nucleotide sequence ID" value="XM_040908833.1"/>
</dbReference>
<dbReference type="InParanoid" id="A0A165ECW3"/>
<feature type="domain" description="RING-type" evidence="18">
    <location>
        <begin position="200"/>
        <end position="455"/>
    </location>
</feature>
<dbReference type="GO" id="GO:0061630">
    <property type="term" value="F:ubiquitin protein ligase activity"/>
    <property type="evidence" value="ECO:0007669"/>
    <property type="project" value="UniProtKB-EC"/>
</dbReference>
<dbReference type="PROSITE" id="PS51873">
    <property type="entry name" value="TRIAD"/>
    <property type="match status" value="1"/>
</dbReference>
<dbReference type="OrthoDB" id="1431934at2759"/>
<keyword evidence="9 15" id="KW-0863">Zinc-finger</keyword>
<dbReference type="SMART" id="SM00591">
    <property type="entry name" value="RWD"/>
    <property type="match status" value="1"/>
</dbReference>
<dbReference type="SUPFAM" id="SSF57850">
    <property type="entry name" value="RING/U-box"/>
    <property type="match status" value="3"/>
</dbReference>
<evidence type="ECO:0000256" key="14">
    <source>
        <dbReference type="ARBA" id="ARBA00044508"/>
    </source>
</evidence>
<sequence length="475" mass="53990">MSAAASPQDLDLAGCSSLQQEEWQVLESIYPDCVSSDISSGSVKLEIPVEFSEARTVSIENDHTVYSAGNVPPCGSSCGVAEVPHYLSLTSLPPLLLDVLLPPSYPYHPPIITSLHATNSWLPLTLGLQRRLIEMWQDGEGVLYTWVEWIRSGEFLDALDLTAYSSGESVIHILHPAPHVLFPLLKAYDKSTQFRRFSQTSYTCEICLTSIKGARCILLSCSHVFCRACLEDFWKLCIAEGDVGRVGCPDPHCVKAGREANEEEVRRVVIEEEVRRWKWLREKRELEKDPSIIHCPMAFCQRPVRKPSNVDEGSGWERLRTCTDCGYSFCAYCKRSWHGPLLDCPVSATESFVLEYLALPEDSPERVLMERRFGRTNMRKLVAKYEEEQANKRWLEQSTMECPRCHVHVEKSLGCNHMTCAKCRQHFCYRCGEKLLAQNPYVHFSTPGKACYSRLFDFQSVEDAEWQPVEGFDLL</sequence>
<dbReference type="InterPro" id="IPR001841">
    <property type="entry name" value="Znf_RING"/>
</dbReference>
<name>A0A165ECW3_9APHY</name>
<dbReference type="Pfam" id="PF01485">
    <property type="entry name" value="IBR"/>
    <property type="match status" value="1"/>
</dbReference>
<dbReference type="InterPro" id="IPR047548">
    <property type="entry name" value="Rcat_RBR_RNF14"/>
</dbReference>
<dbReference type="GO" id="GO:0016567">
    <property type="term" value="P:protein ubiquitination"/>
    <property type="evidence" value="ECO:0007669"/>
    <property type="project" value="InterPro"/>
</dbReference>
<keyword evidence="20" id="KW-1185">Reference proteome</keyword>
<dbReference type="Proteomes" id="UP000076871">
    <property type="component" value="Unassembled WGS sequence"/>
</dbReference>
<evidence type="ECO:0000259" key="16">
    <source>
        <dbReference type="PROSITE" id="PS50089"/>
    </source>
</evidence>
<dbReference type="FunCoup" id="A0A165ECW3">
    <property type="interactions" value="129"/>
</dbReference>
<dbReference type="PROSITE" id="PS50908">
    <property type="entry name" value="RWD"/>
    <property type="match status" value="1"/>
</dbReference>
<dbReference type="SUPFAM" id="SSF54495">
    <property type="entry name" value="UBC-like"/>
    <property type="match status" value="1"/>
</dbReference>
<evidence type="ECO:0000259" key="18">
    <source>
        <dbReference type="PROSITE" id="PS51873"/>
    </source>
</evidence>
<keyword evidence="10" id="KW-0833">Ubl conjugation pathway</keyword>
<evidence type="ECO:0000256" key="13">
    <source>
        <dbReference type="ARBA" id="ARBA00023136"/>
    </source>
</evidence>
<organism evidence="19 20">
    <name type="scientific">Laetiporus sulphureus 93-53</name>
    <dbReference type="NCBI Taxonomy" id="1314785"/>
    <lineage>
        <taxon>Eukaryota</taxon>
        <taxon>Fungi</taxon>
        <taxon>Dikarya</taxon>
        <taxon>Basidiomycota</taxon>
        <taxon>Agaricomycotina</taxon>
        <taxon>Agaricomycetes</taxon>
        <taxon>Polyporales</taxon>
        <taxon>Laetiporus</taxon>
    </lineage>
</organism>
<dbReference type="CDD" id="cd23134">
    <property type="entry name" value="RING-HC_ITT1-like"/>
    <property type="match status" value="1"/>
</dbReference>
<dbReference type="CDD" id="cd23820">
    <property type="entry name" value="RWD_RNF14"/>
    <property type="match status" value="1"/>
</dbReference>
<evidence type="ECO:0000256" key="10">
    <source>
        <dbReference type="ARBA" id="ARBA00022786"/>
    </source>
</evidence>
<reference evidence="19 20" key="1">
    <citation type="journal article" date="2016" name="Mol. Biol. Evol.">
        <title>Comparative Genomics of Early-Diverging Mushroom-Forming Fungi Provides Insights into the Origins of Lignocellulose Decay Capabilities.</title>
        <authorList>
            <person name="Nagy L.G."/>
            <person name="Riley R."/>
            <person name="Tritt A."/>
            <person name="Adam C."/>
            <person name="Daum C."/>
            <person name="Floudas D."/>
            <person name="Sun H."/>
            <person name="Yadav J.S."/>
            <person name="Pangilinan J."/>
            <person name="Larsson K.H."/>
            <person name="Matsuura K."/>
            <person name="Barry K."/>
            <person name="Labutti K."/>
            <person name="Kuo R."/>
            <person name="Ohm R.A."/>
            <person name="Bhattacharya S.S."/>
            <person name="Shirouzu T."/>
            <person name="Yoshinaga Y."/>
            <person name="Martin F.M."/>
            <person name="Grigoriev I.V."/>
            <person name="Hibbett D.S."/>
        </authorList>
    </citation>
    <scope>NUCLEOTIDE SEQUENCE [LARGE SCALE GENOMIC DNA]</scope>
    <source>
        <strain evidence="19 20">93-53</strain>
    </source>
</reference>
<dbReference type="Gene3D" id="3.10.110.10">
    <property type="entry name" value="Ubiquitin Conjugating Enzyme"/>
    <property type="match status" value="1"/>
</dbReference>
<dbReference type="CDD" id="cd20341">
    <property type="entry name" value="BRcat_RBR_RNF14"/>
    <property type="match status" value="1"/>
</dbReference>
<evidence type="ECO:0000256" key="15">
    <source>
        <dbReference type="PROSITE-ProRule" id="PRU00175"/>
    </source>
</evidence>
<feature type="domain" description="RING-type" evidence="16">
    <location>
        <begin position="204"/>
        <end position="249"/>
    </location>
</feature>
<keyword evidence="13" id="KW-0472">Membrane</keyword>
<keyword evidence="8" id="KW-0677">Repeat</keyword>
<dbReference type="PROSITE" id="PS50089">
    <property type="entry name" value="ZF_RING_2"/>
    <property type="match status" value="1"/>
</dbReference>
<evidence type="ECO:0000256" key="4">
    <source>
        <dbReference type="ARBA" id="ARBA00012251"/>
    </source>
</evidence>
<comment type="similarity">
    <text evidence="14">Belongs to the RBR family. RNF14 subfamily.</text>
</comment>
<evidence type="ECO:0000256" key="12">
    <source>
        <dbReference type="ARBA" id="ARBA00022989"/>
    </source>
</evidence>
<evidence type="ECO:0000256" key="1">
    <source>
        <dbReference type="ARBA" id="ARBA00001798"/>
    </source>
</evidence>
<keyword evidence="11" id="KW-0862">Zinc</keyword>
<dbReference type="PROSITE" id="PS00518">
    <property type="entry name" value="ZF_RING_1"/>
    <property type="match status" value="1"/>
</dbReference>
<evidence type="ECO:0000259" key="17">
    <source>
        <dbReference type="PROSITE" id="PS50908"/>
    </source>
</evidence>
<keyword evidence="6" id="KW-0812">Transmembrane</keyword>
<dbReference type="CDD" id="cd20354">
    <property type="entry name" value="Rcat_RBR_RNF14"/>
    <property type="match status" value="1"/>
</dbReference>
<proteinExistence type="inferred from homology"/>
<dbReference type="PANTHER" id="PTHR11685">
    <property type="entry name" value="RBR FAMILY RING FINGER AND IBR DOMAIN-CONTAINING"/>
    <property type="match status" value="1"/>
</dbReference>
<dbReference type="EC" id="2.3.2.31" evidence="4"/>
<dbReference type="InterPro" id="IPR044066">
    <property type="entry name" value="TRIAD_supradom"/>
</dbReference>
<evidence type="ECO:0000256" key="8">
    <source>
        <dbReference type="ARBA" id="ARBA00022737"/>
    </source>
</evidence>
<dbReference type="GO" id="GO:0008270">
    <property type="term" value="F:zinc ion binding"/>
    <property type="evidence" value="ECO:0007669"/>
    <property type="project" value="UniProtKB-KW"/>
</dbReference>
<dbReference type="FunFam" id="3.30.40.10:FF:000051">
    <property type="entry name" value="RBR-type E3 ubiquitin transferase"/>
    <property type="match status" value="1"/>
</dbReference>
<evidence type="ECO:0000256" key="5">
    <source>
        <dbReference type="ARBA" id="ARBA00022679"/>
    </source>
</evidence>
<keyword evidence="12" id="KW-1133">Transmembrane helix</keyword>
<evidence type="ECO:0000313" key="20">
    <source>
        <dbReference type="Proteomes" id="UP000076871"/>
    </source>
</evidence>
<evidence type="ECO:0000256" key="9">
    <source>
        <dbReference type="ARBA" id="ARBA00022771"/>
    </source>
</evidence>
<protein>
    <recommendedName>
        <fullName evidence="4">RBR-type E3 ubiquitin transferase</fullName>
        <ecNumber evidence="4">2.3.2.31</ecNumber>
    </recommendedName>
</protein>
<keyword evidence="7" id="KW-0479">Metal-binding</keyword>
<dbReference type="InterPro" id="IPR002867">
    <property type="entry name" value="IBR_dom"/>
</dbReference>
<keyword evidence="5" id="KW-0808">Transferase</keyword>
<dbReference type="GeneID" id="63825862"/>
<dbReference type="Gene3D" id="3.30.40.10">
    <property type="entry name" value="Zinc/RING finger domain, C3HC4 (zinc finger)"/>
    <property type="match status" value="1"/>
</dbReference>
<comment type="subcellular location">
    <subcellularLocation>
        <location evidence="2">Membrane</location>
        <topology evidence="2">Single-pass membrane protein</topology>
    </subcellularLocation>
</comment>
<dbReference type="InterPro" id="IPR006575">
    <property type="entry name" value="RWD_dom"/>
</dbReference>
<dbReference type="SMART" id="SM00647">
    <property type="entry name" value="IBR"/>
    <property type="match status" value="2"/>
</dbReference>
<dbReference type="Gene3D" id="1.20.120.1750">
    <property type="match status" value="1"/>
</dbReference>
<accession>A0A165ECW3</accession>
<dbReference type="Pfam" id="PF05773">
    <property type="entry name" value="RWD"/>
    <property type="match status" value="1"/>
</dbReference>
<evidence type="ECO:0000256" key="2">
    <source>
        <dbReference type="ARBA" id="ARBA00004167"/>
    </source>
</evidence>
<comment type="pathway">
    <text evidence="3">Protein modification; protein ubiquitination.</text>
</comment>
<evidence type="ECO:0000256" key="11">
    <source>
        <dbReference type="ARBA" id="ARBA00022833"/>
    </source>
</evidence>
<dbReference type="InterPro" id="IPR031127">
    <property type="entry name" value="E3_UB_ligase_RBR"/>
</dbReference>
<evidence type="ECO:0000256" key="3">
    <source>
        <dbReference type="ARBA" id="ARBA00004906"/>
    </source>
</evidence>
<comment type="catalytic activity">
    <reaction evidence="1">
        <text>[E2 ubiquitin-conjugating enzyme]-S-ubiquitinyl-L-cysteine + [acceptor protein]-L-lysine = [E2 ubiquitin-conjugating enzyme]-L-cysteine + [acceptor protein]-N(6)-ubiquitinyl-L-lysine.</text>
        <dbReference type="EC" id="2.3.2.31"/>
    </reaction>
</comment>
<dbReference type="GO" id="GO:0031090">
    <property type="term" value="C:organelle membrane"/>
    <property type="evidence" value="ECO:0007669"/>
    <property type="project" value="UniProtKB-ARBA"/>
</dbReference>
<evidence type="ECO:0000313" key="19">
    <source>
        <dbReference type="EMBL" id="KZT06754.1"/>
    </source>
</evidence>